<dbReference type="InterPro" id="IPR036388">
    <property type="entry name" value="WH-like_DNA-bd_sf"/>
</dbReference>
<name>A0A1G9IQE1_9FIRM</name>
<keyword evidence="13" id="KW-1185">Reference proteome</keyword>
<dbReference type="SUPFAM" id="SSF46785">
    <property type="entry name" value="Winged helix' DNA-binding domain"/>
    <property type="match status" value="1"/>
</dbReference>
<accession>A0A1G9IQE1</accession>
<dbReference type="AlphaFoldDB" id="A0A1G9IQE1"/>
<evidence type="ECO:0000256" key="6">
    <source>
        <dbReference type="ARBA" id="ARBA00023125"/>
    </source>
</evidence>
<dbReference type="InterPro" id="IPR050077">
    <property type="entry name" value="LexA_repressor"/>
</dbReference>
<evidence type="ECO:0000256" key="4">
    <source>
        <dbReference type="ARBA" id="ARBA00022801"/>
    </source>
</evidence>
<dbReference type="InterPro" id="IPR006199">
    <property type="entry name" value="LexA_DNA-bd_dom"/>
</dbReference>
<evidence type="ECO:0000256" key="3">
    <source>
        <dbReference type="ARBA" id="ARBA00022763"/>
    </source>
</evidence>
<dbReference type="Gene3D" id="1.10.10.10">
    <property type="entry name" value="Winged helix-like DNA-binding domain superfamily/Winged helix DNA-binding domain"/>
    <property type="match status" value="1"/>
</dbReference>
<evidence type="ECO:0000256" key="1">
    <source>
        <dbReference type="ARBA" id="ARBA00022491"/>
    </source>
</evidence>
<dbReference type="RefSeq" id="WP_092722215.1">
    <property type="nucleotide sequence ID" value="NZ_FNGW01000001.1"/>
</dbReference>
<dbReference type="PANTHER" id="PTHR33516:SF2">
    <property type="entry name" value="LEXA REPRESSOR-RELATED"/>
    <property type="match status" value="1"/>
</dbReference>
<keyword evidence="6" id="KW-0238">DNA-binding</keyword>
<dbReference type="InterPro" id="IPR015927">
    <property type="entry name" value="Peptidase_S24_S26A/B/C"/>
</dbReference>
<evidence type="ECO:0000256" key="5">
    <source>
        <dbReference type="ARBA" id="ARBA00023015"/>
    </source>
</evidence>
<dbReference type="GO" id="GO:0004252">
    <property type="term" value="F:serine-type endopeptidase activity"/>
    <property type="evidence" value="ECO:0007669"/>
    <property type="project" value="InterPro"/>
</dbReference>
<dbReference type="GO" id="GO:0006260">
    <property type="term" value="P:DNA replication"/>
    <property type="evidence" value="ECO:0007669"/>
    <property type="project" value="UniProtKB-KW"/>
</dbReference>
<dbReference type="Pfam" id="PF01726">
    <property type="entry name" value="LexA_DNA_bind"/>
    <property type="match status" value="1"/>
</dbReference>
<dbReference type="STRING" id="1121325.SAMN04515677_101333"/>
<dbReference type="InterPro" id="IPR036286">
    <property type="entry name" value="LexA/Signal_pep-like_sf"/>
</dbReference>
<dbReference type="EMBL" id="FNGW01000001">
    <property type="protein sequence ID" value="SDL27183.1"/>
    <property type="molecule type" value="Genomic_DNA"/>
</dbReference>
<dbReference type="GO" id="GO:0006508">
    <property type="term" value="P:proteolysis"/>
    <property type="evidence" value="ECO:0007669"/>
    <property type="project" value="InterPro"/>
</dbReference>
<evidence type="ECO:0000256" key="8">
    <source>
        <dbReference type="ARBA" id="ARBA00023204"/>
    </source>
</evidence>
<dbReference type="GO" id="GO:0009432">
    <property type="term" value="P:SOS response"/>
    <property type="evidence" value="ECO:0007669"/>
    <property type="project" value="UniProtKB-KW"/>
</dbReference>
<dbReference type="NCBIfam" id="TIGR00498">
    <property type="entry name" value="lexA"/>
    <property type="match status" value="1"/>
</dbReference>
<feature type="domain" description="LexA repressor DNA-binding" evidence="11">
    <location>
        <begin position="4"/>
        <end position="66"/>
    </location>
</feature>
<dbReference type="Proteomes" id="UP000199068">
    <property type="component" value="Unassembled WGS sequence"/>
</dbReference>
<organism evidence="12 13">
    <name type="scientific">Romboutsia lituseburensis DSM 797</name>
    <dbReference type="NCBI Taxonomy" id="1121325"/>
    <lineage>
        <taxon>Bacteria</taxon>
        <taxon>Bacillati</taxon>
        <taxon>Bacillota</taxon>
        <taxon>Clostridia</taxon>
        <taxon>Peptostreptococcales</taxon>
        <taxon>Peptostreptococcaceae</taxon>
        <taxon>Romboutsia</taxon>
    </lineage>
</organism>
<dbReference type="Gene3D" id="2.10.109.10">
    <property type="entry name" value="Umud Fragment, subunit A"/>
    <property type="match status" value="1"/>
</dbReference>
<dbReference type="InterPro" id="IPR006200">
    <property type="entry name" value="LexA"/>
</dbReference>
<keyword evidence="2" id="KW-0235">DNA replication</keyword>
<evidence type="ECO:0000259" key="11">
    <source>
        <dbReference type="Pfam" id="PF01726"/>
    </source>
</evidence>
<keyword evidence="8" id="KW-0234">DNA repair</keyword>
<dbReference type="CDD" id="cd06529">
    <property type="entry name" value="S24_LexA-like"/>
    <property type="match status" value="1"/>
</dbReference>
<keyword evidence="9" id="KW-0742">SOS response</keyword>
<dbReference type="GO" id="GO:0003677">
    <property type="term" value="F:DNA binding"/>
    <property type="evidence" value="ECO:0007669"/>
    <property type="project" value="UniProtKB-KW"/>
</dbReference>
<evidence type="ECO:0000313" key="13">
    <source>
        <dbReference type="Proteomes" id="UP000199068"/>
    </source>
</evidence>
<feature type="domain" description="Peptidase S24/S26A/S26B/S26C" evidence="10">
    <location>
        <begin position="110"/>
        <end position="187"/>
    </location>
</feature>
<keyword evidence="5" id="KW-0805">Transcription regulation</keyword>
<evidence type="ECO:0000256" key="7">
    <source>
        <dbReference type="ARBA" id="ARBA00023163"/>
    </source>
</evidence>
<protein>
    <submittedName>
        <fullName evidence="12">Repressor LexA</fullName>
    </submittedName>
</protein>
<dbReference type="SUPFAM" id="SSF51306">
    <property type="entry name" value="LexA/Signal peptidase"/>
    <property type="match status" value="1"/>
</dbReference>
<gene>
    <name evidence="12" type="ORF">SAMN04515677_101333</name>
</gene>
<dbReference type="GO" id="GO:0045892">
    <property type="term" value="P:negative regulation of DNA-templated transcription"/>
    <property type="evidence" value="ECO:0007669"/>
    <property type="project" value="InterPro"/>
</dbReference>
<dbReference type="GO" id="GO:0006281">
    <property type="term" value="P:DNA repair"/>
    <property type="evidence" value="ECO:0007669"/>
    <property type="project" value="UniProtKB-KW"/>
</dbReference>
<evidence type="ECO:0000256" key="9">
    <source>
        <dbReference type="ARBA" id="ARBA00023236"/>
    </source>
</evidence>
<dbReference type="Pfam" id="PF00717">
    <property type="entry name" value="Peptidase_S24"/>
    <property type="match status" value="1"/>
</dbReference>
<dbReference type="InterPro" id="IPR036390">
    <property type="entry name" value="WH_DNA-bd_sf"/>
</dbReference>
<keyword evidence="1" id="KW-0678">Repressor</keyword>
<evidence type="ECO:0000313" key="12">
    <source>
        <dbReference type="EMBL" id="SDL27183.1"/>
    </source>
</evidence>
<keyword evidence="3" id="KW-0227">DNA damage</keyword>
<evidence type="ECO:0000256" key="2">
    <source>
        <dbReference type="ARBA" id="ARBA00022705"/>
    </source>
</evidence>
<proteinExistence type="predicted"/>
<dbReference type="PANTHER" id="PTHR33516">
    <property type="entry name" value="LEXA REPRESSOR"/>
    <property type="match status" value="1"/>
</dbReference>
<keyword evidence="7" id="KW-0804">Transcription</keyword>
<reference evidence="12 13" key="1">
    <citation type="submission" date="2016-10" db="EMBL/GenBank/DDBJ databases">
        <authorList>
            <person name="de Groot N.N."/>
        </authorList>
    </citation>
    <scope>NUCLEOTIDE SEQUENCE [LARGE SCALE GENOMIC DNA]</scope>
    <source>
        <strain evidence="12 13">DSM 797</strain>
    </source>
</reference>
<dbReference type="InterPro" id="IPR039418">
    <property type="entry name" value="LexA-like"/>
</dbReference>
<sequence>MYYQLTKKQGLILDFIKSEIKTKGYAPSVREICKSVGVKSTSTVHSHLKTLEEFEFIKRDPTRPRAMSVLSKDNDFTFNDFDSSLINLNKINALPVLETLSQRNFSVYINRGDSMANAGIFDNDAIIIDSNVCNLDGKVVLAIVNNEYCTIKRYSYEDNSVKLSSDDGSGDFIMVDYKNVKVAGIVVGSFRGVN</sequence>
<evidence type="ECO:0000259" key="10">
    <source>
        <dbReference type="Pfam" id="PF00717"/>
    </source>
</evidence>
<keyword evidence="4" id="KW-0378">Hydrolase</keyword>